<feature type="chain" id="PRO_5046983193" evidence="1">
    <location>
        <begin position="22"/>
        <end position="172"/>
    </location>
</feature>
<proteinExistence type="predicted"/>
<sequence length="172" mass="19262">MNRNLYFVLLMFASFSLSSFSQNRGDKFGDHMRYGGSVNLGFSNNFTTIGVAPSAIYDFYNGFSAGASISYYYTERKDTFFDYKSNVIGGSLITMYSPLPYMQLSAEFEQLNVNRTEGIIDIDPYWVSGLYLGIAYFTGNVSLGIRYDVLYDDGPQGSIFGSAISPVLRAYF</sequence>
<dbReference type="RefSeq" id="WP_311593152.1">
    <property type="nucleotide sequence ID" value="NZ_JAVRHV010000003.1"/>
</dbReference>
<comment type="caution">
    <text evidence="2">The sequence shown here is derived from an EMBL/GenBank/DDBJ whole genome shotgun (WGS) entry which is preliminary data.</text>
</comment>
<name>A0ABU2Y800_9FLAO</name>
<evidence type="ECO:0000256" key="1">
    <source>
        <dbReference type="SAM" id="SignalP"/>
    </source>
</evidence>
<feature type="signal peptide" evidence="1">
    <location>
        <begin position="1"/>
        <end position="21"/>
    </location>
</feature>
<dbReference type="EMBL" id="JAVRHV010000003">
    <property type="protein sequence ID" value="MDT0553168.1"/>
    <property type="molecule type" value="Genomic_DNA"/>
</dbReference>
<protein>
    <submittedName>
        <fullName evidence="2">Alpha-ketoglutarate decarboxylase</fullName>
    </submittedName>
</protein>
<keyword evidence="1" id="KW-0732">Signal</keyword>
<evidence type="ECO:0000313" key="2">
    <source>
        <dbReference type="EMBL" id="MDT0553168.1"/>
    </source>
</evidence>
<organism evidence="2 3">
    <name type="scientific">Urechidicola vernalis</name>
    <dbReference type="NCBI Taxonomy" id="3075600"/>
    <lineage>
        <taxon>Bacteria</taxon>
        <taxon>Pseudomonadati</taxon>
        <taxon>Bacteroidota</taxon>
        <taxon>Flavobacteriia</taxon>
        <taxon>Flavobacteriales</taxon>
        <taxon>Flavobacteriaceae</taxon>
        <taxon>Urechidicola</taxon>
    </lineage>
</organism>
<keyword evidence="3" id="KW-1185">Reference proteome</keyword>
<accession>A0ABU2Y800</accession>
<gene>
    <name evidence="2" type="ORF">RM519_07920</name>
</gene>
<evidence type="ECO:0000313" key="3">
    <source>
        <dbReference type="Proteomes" id="UP001252186"/>
    </source>
</evidence>
<dbReference type="Proteomes" id="UP001252186">
    <property type="component" value="Unassembled WGS sequence"/>
</dbReference>
<reference evidence="2 3" key="1">
    <citation type="submission" date="2023-09" db="EMBL/GenBank/DDBJ databases">
        <authorList>
            <person name="Rey-Velasco X."/>
        </authorList>
    </citation>
    <scope>NUCLEOTIDE SEQUENCE [LARGE SCALE GENOMIC DNA]</scope>
    <source>
        <strain evidence="2 3">P050</strain>
    </source>
</reference>